<evidence type="ECO:0000256" key="1">
    <source>
        <dbReference type="SAM" id="MobiDB-lite"/>
    </source>
</evidence>
<keyword evidence="2" id="KW-1133">Transmembrane helix</keyword>
<dbReference type="OrthoDB" id="107262at2759"/>
<proteinExistence type="predicted"/>
<dbReference type="Proteomes" id="UP000694044">
    <property type="component" value="Unassembled WGS sequence"/>
</dbReference>
<organism evidence="3 4">
    <name type="scientific">Phytophthora pseudosyringae</name>
    <dbReference type="NCBI Taxonomy" id="221518"/>
    <lineage>
        <taxon>Eukaryota</taxon>
        <taxon>Sar</taxon>
        <taxon>Stramenopiles</taxon>
        <taxon>Oomycota</taxon>
        <taxon>Peronosporomycetes</taxon>
        <taxon>Peronosporales</taxon>
        <taxon>Peronosporaceae</taxon>
        <taxon>Phytophthora</taxon>
    </lineage>
</organism>
<dbReference type="AlphaFoldDB" id="A0A8T1VPM4"/>
<reference evidence="3" key="1">
    <citation type="submission" date="2021-02" db="EMBL/GenBank/DDBJ databases">
        <authorList>
            <person name="Palmer J.M."/>
        </authorList>
    </citation>
    <scope>NUCLEOTIDE SEQUENCE</scope>
    <source>
        <strain evidence="3">SCRP734</strain>
    </source>
</reference>
<evidence type="ECO:0000313" key="3">
    <source>
        <dbReference type="EMBL" id="KAG7383071.1"/>
    </source>
</evidence>
<gene>
    <name evidence="3" type="primary">CEP41_6</name>
    <name evidence="3" type="ORF">PHYPSEUDO_004055</name>
</gene>
<feature type="region of interest" description="Disordered" evidence="1">
    <location>
        <begin position="325"/>
        <end position="355"/>
    </location>
</feature>
<feature type="transmembrane region" description="Helical" evidence="2">
    <location>
        <begin position="72"/>
        <end position="95"/>
    </location>
</feature>
<name>A0A8T1VPM4_9STRA</name>
<evidence type="ECO:0000313" key="4">
    <source>
        <dbReference type="Proteomes" id="UP000694044"/>
    </source>
</evidence>
<dbReference type="EMBL" id="JAGDFM010000188">
    <property type="protein sequence ID" value="KAG7383071.1"/>
    <property type="molecule type" value="Genomic_DNA"/>
</dbReference>
<keyword evidence="2" id="KW-0472">Membrane</keyword>
<feature type="transmembrane region" description="Helical" evidence="2">
    <location>
        <begin position="217"/>
        <end position="240"/>
    </location>
</feature>
<feature type="transmembrane region" description="Helical" evidence="2">
    <location>
        <begin position="20"/>
        <end position="43"/>
    </location>
</feature>
<evidence type="ECO:0000256" key="2">
    <source>
        <dbReference type="SAM" id="Phobius"/>
    </source>
</evidence>
<accession>A0A8T1VPM4</accession>
<keyword evidence="4" id="KW-1185">Reference proteome</keyword>
<comment type="caution">
    <text evidence="3">The sequence shown here is derived from an EMBL/GenBank/DDBJ whole genome shotgun (WGS) entry which is preliminary data.</text>
</comment>
<feature type="transmembrane region" description="Helical" evidence="2">
    <location>
        <begin position="185"/>
        <end position="205"/>
    </location>
</feature>
<protein>
    <submittedName>
        <fullName evidence="3">Centrosomal protein of 41 kDa</fullName>
    </submittedName>
</protein>
<keyword evidence="2" id="KW-0812">Transmembrane</keyword>
<sequence>MSRLTPKAPTEEVKLSNGVFAVWWVVLLGVHVLTCVYTALYAYSYWALQDQVLNVYLESYEIGMPSPYHRTIAVVHSVLSGLHAVCIALMVGGSIRQGSLAFTPWVSCNADAKHEQDRPDRANSLVLQSFGKMYGEILDRHGLCGVNSEHFHAVLVVREVVETALQTVQAYRMSELLPRTLLNRFYVVLLAVNCWSSVLVYPCLFKRDEARRRLACIVLDCALDLVACIGIELIVLMSYAPDYDPSSFGFPATIWYDDEWVARALNEFKMVVVVSWSDLASRVIFSLGLVVTTTSMKELLYRLPPSGNRVTDFVDTKVKVQAKRTSSETSCDAKHHSASLKPPTRCIPESHSNRRSSVRDRRAQLALRGVHGLFGLWGLLGWTATHSGISGQKDEVSAKWSEFDASTIVQLLIRHCPQLEMPDMIRDFHGLRNIKMYNTTINEWGEAAAITSTNHPGLSTLLIARVNMTDGLLPVGLQSRDFPQTLFDIELCVTNLRALPDDLDSIWPLYAFIQVEYGQLTSVPPVLLRLEPQSLALTGNPLTDLPPEVFEVQGMLHLGISHLNLHQLPSNVTHLSAELSWVFIGDTNISFFWAWADELVERMKGRANPWIAEPSPYCEDLAKLESGAATAFRVPLLPEYSQTLMDPSETNREMIRNAVRCDPTIEGLFYPLANEDRVNAISTPLPRAQPPYYLYYTVYY</sequence>